<evidence type="ECO:0000256" key="1">
    <source>
        <dbReference type="PIRNR" id="PIRNR037136"/>
    </source>
</evidence>
<dbReference type="InterPro" id="IPR050600">
    <property type="entry name" value="SETD3_SETD6_MTase"/>
</dbReference>
<dbReference type="HOGENOM" id="CLU_030667_1_0_1"/>
<dbReference type="InterPro" id="IPR046341">
    <property type="entry name" value="SET_dom_sf"/>
</dbReference>
<keyword evidence="1" id="KW-0489">Methyltransferase</keyword>
<comment type="similarity">
    <text evidence="1">Belongs to the class V-like SAM-binding methyltransferase superfamily. RKM1 family.</text>
</comment>
<dbReference type="PANTHER" id="PTHR13271">
    <property type="entry name" value="UNCHARACTERIZED PUTATIVE METHYLTRANSFERASE"/>
    <property type="match status" value="1"/>
</dbReference>
<dbReference type="InterPro" id="IPR017119">
    <property type="entry name" value="Efm1/Rkm1"/>
</dbReference>
<dbReference type="PANTHER" id="PTHR13271:SF147">
    <property type="entry name" value="PROTEIN-LYSINE N-METHYLTRANSFERASE EFM1-RELATED"/>
    <property type="match status" value="1"/>
</dbReference>
<dbReference type="InParanoid" id="Q6CQ24"/>
<proteinExistence type="inferred from homology"/>
<keyword evidence="1" id="KW-0808">Transferase</keyword>
<name>Q6CQ24_KLULA</name>
<dbReference type="STRING" id="284590.Q6CQ24"/>
<keyword evidence="1" id="KW-0963">Cytoplasm</keyword>
<dbReference type="GO" id="GO:0032259">
    <property type="term" value="P:methylation"/>
    <property type="evidence" value="ECO:0007669"/>
    <property type="project" value="UniProtKB-UniRule"/>
</dbReference>
<comment type="subcellular location">
    <subcellularLocation>
        <location evidence="1">Cytoplasm</location>
    </subcellularLocation>
</comment>
<protein>
    <recommendedName>
        <fullName evidence="1">Protein-lysine N-methyltransferase</fullName>
    </recommendedName>
</protein>
<dbReference type="Gene3D" id="3.90.1410.10">
    <property type="entry name" value="set domain protein methyltransferase, domain 1"/>
    <property type="match status" value="1"/>
</dbReference>
<dbReference type="GO" id="GO:0005737">
    <property type="term" value="C:cytoplasm"/>
    <property type="evidence" value="ECO:0007669"/>
    <property type="project" value="UniProtKB-SubCell"/>
</dbReference>
<gene>
    <name evidence="2" type="ORF">KLLA0_E00441g</name>
</gene>
<evidence type="ECO:0000313" key="3">
    <source>
        <dbReference type="Proteomes" id="UP000000598"/>
    </source>
</evidence>
<dbReference type="GO" id="GO:0016279">
    <property type="term" value="F:protein-lysine N-methyltransferase activity"/>
    <property type="evidence" value="ECO:0007669"/>
    <property type="project" value="UniProtKB-UniRule"/>
</dbReference>
<accession>Q6CQ24</accession>
<comment type="function">
    <text evidence="1">S-adenosyl-L-methionine-dependent protein-lysine N-methyltransferase.</text>
</comment>
<reference evidence="2 3" key="1">
    <citation type="journal article" date="2004" name="Nature">
        <title>Genome evolution in yeasts.</title>
        <authorList>
            <consortium name="Genolevures"/>
            <person name="Dujon B."/>
            <person name="Sherman D."/>
            <person name="Fischer G."/>
            <person name="Durrens P."/>
            <person name="Casaregola S."/>
            <person name="Lafontaine I."/>
            <person name="de Montigny J."/>
            <person name="Marck C."/>
            <person name="Neuveglise C."/>
            <person name="Talla E."/>
            <person name="Goffard N."/>
            <person name="Frangeul L."/>
            <person name="Aigle M."/>
            <person name="Anthouard V."/>
            <person name="Babour A."/>
            <person name="Barbe V."/>
            <person name="Barnay S."/>
            <person name="Blanchin S."/>
            <person name="Beckerich J.M."/>
            <person name="Beyne E."/>
            <person name="Bleykasten C."/>
            <person name="Boisrame A."/>
            <person name="Boyer J."/>
            <person name="Cattolico L."/>
            <person name="Confanioleri F."/>
            <person name="de Daruvar A."/>
            <person name="Despons L."/>
            <person name="Fabre E."/>
            <person name="Fairhead C."/>
            <person name="Ferry-Dumazet H."/>
            <person name="Groppi A."/>
            <person name="Hantraye F."/>
            <person name="Hennequin C."/>
            <person name="Jauniaux N."/>
            <person name="Joyet P."/>
            <person name="Kachouri R."/>
            <person name="Kerrest A."/>
            <person name="Koszul R."/>
            <person name="Lemaire M."/>
            <person name="Lesur I."/>
            <person name="Ma L."/>
            <person name="Muller H."/>
            <person name="Nicaud J.M."/>
            <person name="Nikolski M."/>
            <person name="Oztas S."/>
            <person name="Ozier-Kalogeropoulos O."/>
            <person name="Pellenz S."/>
            <person name="Potier S."/>
            <person name="Richard G.F."/>
            <person name="Straub M.L."/>
            <person name="Suleau A."/>
            <person name="Swennene D."/>
            <person name="Tekaia F."/>
            <person name="Wesolowski-Louvel M."/>
            <person name="Westhof E."/>
            <person name="Wirth B."/>
            <person name="Zeniou-Meyer M."/>
            <person name="Zivanovic I."/>
            <person name="Bolotin-Fukuhara M."/>
            <person name="Thierry A."/>
            <person name="Bouchier C."/>
            <person name="Caudron B."/>
            <person name="Scarpelli C."/>
            <person name="Gaillardin C."/>
            <person name="Weissenbach J."/>
            <person name="Wincker P."/>
            <person name="Souciet J.L."/>
        </authorList>
    </citation>
    <scope>NUCLEOTIDE SEQUENCE [LARGE SCALE GENOMIC DNA]</scope>
    <source>
        <strain evidence="3">ATCC 8585 / CBS 2359 / DSM 70799 / NBRC 1267 / NRRL Y-1140 / WM37</strain>
    </source>
</reference>
<dbReference type="PIRSF" id="PIRSF037136">
    <property type="entry name" value="Ribosomal_Lys-mtfrase-1"/>
    <property type="match status" value="1"/>
</dbReference>
<sequence>MVKEAALERLLVHAKKNNCEISDDLEFRIDPVTGVGAYLKHKLHNKEALIKISQDFILTKAEALQYFEIDSCSSSNPNAITQLYLIALQSNQSAKWQPYLDVLPSLDDISSPLVWQPHELEIIRGSDLYIKTKRKLASLLDEWYEILTELNLCSEKAKKYYELQDRDNIAVEKCYSVDSFAAYLWAHLIFSSRAFPSIIYDNSAGLEEGFLLPIVDLLNHKSDTKVHWKSEGSFITFSSEEIIEAKGELYNNYGDKSNEELLLGYGFAIDSNPHDATSISLKLDEKTLSEASNYGTEINPNNVSGDSVRFDISLKDPLPVPLIKLFGFISKLKSEKNITVRAVLEGLDQLYALLHQKIAIFKAKTKFESHNIRNESIIKNAKIYLTGQRRLFHSSQEELQREMKAIMKIYKPVSFKSIYKLDPEFSSSLSSCLNVSSYEELVKKGLAQHALLLWIVKAHNAKFYKSPHSPSFVSDTFNDVERNITIEKDDVLEYMQFYQAFFPNLSQMFPKVYSVGSWSIKDFIIAGVVMDRIVWLRMASNEYFLFEKQTFDFKRSYS</sequence>
<organism evidence="2 3">
    <name type="scientific">Kluyveromyces lactis (strain ATCC 8585 / CBS 2359 / DSM 70799 / NBRC 1267 / NRRL Y-1140 / WM37)</name>
    <name type="common">Yeast</name>
    <name type="synonym">Candida sphaerica</name>
    <dbReference type="NCBI Taxonomy" id="284590"/>
    <lineage>
        <taxon>Eukaryota</taxon>
        <taxon>Fungi</taxon>
        <taxon>Dikarya</taxon>
        <taxon>Ascomycota</taxon>
        <taxon>Saccharomycotina</taxon>
        <taxon>Saccharomycetes</taxon>
        <taxon>Saccharomycetales</taxon>
        <taxon>Saccharomycetaceae</taxon>
        <taxon>Kluyveromyces</taxon>
    </lineage>
</organism>
<dbReference type="Proteomes" id="UP000000598">
    <property type="component" value="Chromosome E"/>
</dbReference>
<dbReference type="KEGG" id="kla:KLLA0_E00441g"/>
<dbReference type="GO" id="GO:0005634">
    <property type="term" value="C:nucleus"/>
    <property type="evidence" value="ECO:0007669"/>
    <property type="project" value="TreeGrafter"/>
</dbReference>
<dbReference type="EMBL" id="CR382125">
    <property type="protein sequence ID" value="CAG99052.1"/>
    <property type="molecule type" value="Genomic_DNA"/>
</dbReference>
<keyword evidence="1" id="KW-0949">S-adenosyl-L-methionine</keyword>
<evidence type="ECO:0000313" key="2">
    <source>
        <dbReference type="EMBL" id="CAG99052.1"/>
    </source>
</evidence>
<dbReference type="AlphaFoldDB" id="Q6CQ24"/>
<dbReference type="PaxDb" id="284590-Q6CQ24"/>
<dbReference type="OMA" id="WGIRQFI"/>
<dbReference type="eggNOG" id="KOG1337">
    <property type="taxonomic scope" value="Eukaryota"/>
</dbReference>
<keyword evidence="3" id="KW-1185">Reference proteome</keyword>
<dbReference type="FunCoup" id="Q6CQ24">
    <property type="interactions" value="310"/>
</dbReference>
<dbReference type="SUPFAM" id="SSF82199">
    <property type="entry name" value="SET domain"/>
    <property type="match status" value="1"/>
</dbReference>